<dbReference type="Pfam" id="PF03946">
    <property type="entry name" value="Ribosomal_L11_N"/>
    <property type="match status" value="1"/>
</dbReference>
<dbReference type="HAMAP" id="MF_00736">
    <property type="entry name" value="Ribosomal_uL11"/>
    <property type="match status" value="1"/>
</dbReference>
<gene>
    <name evidence="10" type="ORF">DPMN_093216</name>
</gene>
<dbReference type="InterPro" id="IPR020784">
    <property type="entry name" value="Ribosomal_uL11_N"/>
</dbReference>
<dbReference type="GO" id="GO:0006412">
    <property type="term" value="P:translation"/>
    <property type="evidence" value="ECO:0007669"/>
    <property type="project" value="InterPro"/>
</dbReference>
<protein>
    <recommendedName>
        <fullName evidence="5">Large ribosomal subunit protein uL11m</fullName>
    </recommendedName>
    <alternativeName>
        <fullName evidence="6">39S ribosomal protein L11, mitochondrial</fullName>
    </alternativeName>
</protein>
<reference evidence="10" key="1">
    <citation type="journal article" date="2019" name="bioRxiv">
        <title>The Genome of the Zebra Mussel, Dreissena polymorpha: A Resource for Invasive Species Research.</title>
        <authorList>
            <person name="McCartney M.A."/>
            <person name="Auch B."/>
            <person name="Kono T."/>
            <person name="Mallez S."/>
            <person name="Zhang Y."/>
            <person name="Obille A."/>
            <person name="Becker A."/>
            <person name="Abrahante J.E."/>
            <person name="Garbe J."/>
            <person name="Badalamenti J.P."/>
            <person name="Herman A."/>
            <person name="Mangelson H."/>
            <person name="Liachko I."/>
            <person name="Sullivan S."/>
            <person name="Sone E.D."/>
            <person name="Koren S."/>
            <person name="Silverstein K.A.T."/>
            <person name="Beckman K.B."/>
            <person name="Gohl D.M."/>
        </authorList>
    </citation>
    <scope>NUCLEOTIDE SEQUENCE</scope>
    <source>
        <strain evidence="10">Duluth1</strain>
        <tissue evidence="10">Whole animal</tissue>
    </source>
</reference>
<sequence length="195" mass="21743">MSQGTKKMTKALKQVKKKIPPPPFLRTHIKAGEAVAAPPLGPSLGARNIQIGPFCKQFNEHTKDYKPGIPLPTVITLNPDRSVTIQTNKPPVSYYLRQAAGCRKGAIESHEVAGIVTLKHVYEIAKIKSADSCNRGKTLEEVCQSVIGTAHSIGIKVERSLDPKEYQEFLRNREVKLAEHEQKLEEIRQSKMLRL</sequence>
<evidence type="ECO:0000259" key="8">
    <source>
        <dbReference type="Pfam" id="PF00298"/>
    </source>
</evidence>
<dbReference type="InterPro" id="IPR036796">
    <property type="entry name" value="Ribosomal_uL11_N_sf"/>
</dbReference>
<dbReference type="GO" id="GO:0003735">
    <property type="term" value="F:structural constituent of ribosome"/>
    <property type="evidence" value="ECO:0007669"/>
    <property type="project" value="InterPro"/>
</dbReference>
<evidence type="ECO:0000256" key="3">
    <source>
        <dbReference type="ARBA" id="ARBA00023274"/>
    </source>
</evidence>
<dbReference type="GO" id="GO:0070180">
    <property type="term" value="F:large ribosomal subunit rRNA binding"/>
    <property type="evidence" value="ECO:0007669"/>
    <property type="project" value="TreeGrafter"/>
</dbReference>
<comment type="similarity">
    <text evidence="1 7">Belongs to the universal ribosomal protein uL11 family.</text>
</comment>
<dbReference type="PANTHER" id="PTHR11661:SF1">
    <property type="entry name" value="LARGE RIBOSOMAL SUBUNIT PROTEIN UL11M"/>
    <property type="match status" value="1"/>
</dbReference>
<evidence type="ECO:0000256" key="1">
    <source>
        <dbReference type="ARBA" id="ARBA00010537"/>
    </source>
</evidence>
<feature type="domain" description="Large ribosomal subunit protein uL11 C-terminal" evidence="8">
    <location>
        <begin position="89"/>
        <end position="157"/>
    </location>
</feature>
<proteinExistence type="inferred from homology"/>
<name>A0A9D4L3L4_DREPO</name>
<accession>A0A9D4L3L4</accession>
<evidence type="ECO:0000256" key="2">
    <source>
        <dbReference type="ARBA" id="ARBA00022980"/>
    </source>
</evidence>
<dbReference type="PANTHER" id="PTHR11661">
    <property type="entry name" value="60S RIBOSOMAL PROTEIN L12"/>
    <property type="match status" value="1"/>
</dbReference>
<dbReference type="InterPro" id="IPR036769">
    <property type="entry name" value="Ribosomal_uL11_C_sf"/>
</dbReference>
<dbReference type="GO" id="GO:0005762">
    <property type="term" value="C:mitochondrial large ribosomal subunit"/>
    <property type="evidence" value="ECO:0007669"/>
    <property type="project" value="TreeGrafter"/>
</dbReference>
<dbReference type="SMART" id="SM00649">
    <property type="entry name" value="RL11"/>
    <property type="match status" value="1"/>
</dbReference>
<evidence type="ECO:0000256" key="7">
    <source>
        <dbReference type="RuleBase" id="RU003978"/>
    </source>
</evidence>
<evidence type="ECO:0000256" key="5">
    <source>
        <dbReference type="ARBA" id="ARBA00040104"/>
    </source>
</evidence>
<evidence type="ECO:0000259" key="9">
    <source>
        <dbReference type="Pfam" id="PF03946"/>
    </source>
</evidence>
<reference evidence="10" key="2">
    <citation type="submission" date="2020-11" db="EMBL/GenBank/DDBJ databases">
        <authorList>
            <person name="McCartney M.A."/>
            <person name="Auch B."/>
            <person name="Kono T."/>
            <person name="Mallez S."/>
            <person name="Becker A."/>
            <person name="Gohl D.M."/>
            <person name="Silverstein K.A.T."/>
            <person name="Koren S."/>
            <person name="Bechman K.B."/>
            <person name="Herman A."/>
            <person name="Abrahante J.E."/>
            <person name="Garbe J."/>
        </authorList>
    </citation>
    <scope>NUCLEOTIDE SEQUENCE</scope>
    <source>
        <strain evidence="10">Duluth1</strain>
        <tissue evidence="10">Whole animal</tissue>
    </source>
</reference>
<feature type="domain" description="Large ribosomal subunit protein uL11 N-terminal" evidence="9">
    <location>
        <begin position="26"/>
        <end position="82"/>
    </location>
</feature>
<dbReference type="Proteomes" id="UP000828390">
    <property type="component" value="Unassembled WGS sequence"/>
</dbReference>
<dbReference type="CDD" id="cd00349">
    <property type="entry name" value="Ribosomal_L11"/>
    <property type="match status" value="1"/>
</dbReference>
<organism evidence="10 11">
    <name type="scientific">Dreissena polymorpha</name>
    <name type="common">Zebra mussel</name>
    <name type="synonym">Mytilus polymorpha</name>
    <dbReference type="NCBI Taxonomy" id="45954"/>
    <lineage>
        <taxon>Eukaryota</taxon>
        <taxon>Metazoa</taxon>
        <taxon>Spiralia</taxon>
        <taxon>Lophotrochozoa</taxon>
        <taxon>Mollusca</taxon>
        <taxon>Bivalvia</taxon>
        <taxon>Autobranchia</taxon>
        <taxon>Heteroconchia</taxon>
        <taxon>Euheterodonta</taxon>
        <taxon>Imparidentia</taxon>
        <taxon>Neoheterodontei</taxon>
        <taxon>Myida</taxon>
        <taxon>Dreissenoidea</taxon>
        <taxon>Dreissenidae</taxon>
        <taxon>Dreissena</taxon>
    </lineage>
</organism>
<dbReference type="InterPro" id="IPR000911">
    <property type="entry name" value="Ribosomal_uL11"/>
</dbReference>
<evidence type="ECO:0000313" key="10">
    <source>
        <dbReference type="EMBL" id="KAH3850743.1"/>
    </source>
</evidence>
<comment type="subunit">
    <text evidence="4">Component of the mitochondrial ribosome large subunit (39S) which comprises a 16S rRNA and about 50 distinct proteins.</text>
</comment>
<evidence type="ECO:0000256" key="6">
    <source>
        <dbReference type="ARBA" id="ARBA00041455"/>
    </source>
</evidence>
<dbReference type="SUPFAM" id="SSF46906">
    <property type="entry name" value="Ribosomal protein L11, C-terminal domain"/>
    <property type="match status" value="1"/>
</dbReference>
<dbReference type="InterPro" id="IPR020783">
    <property type="entry name" value="Ribosomal_uL11_C"/>
</dbReference>
<evidence type="ECO:0000256" key="4">
    <source>
        <dbReference type="ARBA" id="ARBA00038782"/>
    </source>
</evidence>
<dbReference type="Pfam" id="PF00298">
    <property type="entry name" value="Ribosomal_L11"/>
    <property type="match status" value="1"/>
</dbReference>
<dbReference type="OrthoDB" id="1091498at2759"/>
<comment type="caution">
    <text evidence="10">The sequence shown here is derived from an EMBL/GenBank/DDBJ whole genome shotgun (WGS) entry which is preliminary data.</text>
</comment>
<dbReference type="SUPFAM" id="SSF54747">
    <property type="entry name" value="Ribosomal L11/L12e N-terminal domain"/>
    <property type="match status" value="1"/>
</dbReference>
<dbReference type="Gene3D" id="1.10.10.250">
    <property type="entry name" value="Ribosomal protein L11, C-terminal domain"/>
    <property type="match status" value="1"/>
</dbReference>
<keyword evidence="3 7" id="KW-0687">Ribonucleoprotein</keyword>
<dbReference type="FunFam" id="1.10.10.250:FF:000003">
    <property type="entry name" value="Mitochondrial ribosomal protein L11"/>
    <property type="match status" value="1"/>
</dbReference>
<dbReference type="EMBL" id="JAIWYP010000003">
    <property type="protein sequence ID" value="KAH3850743.1"/>
    <property type="molecule type" value="Genomic_DNA"/>
</dbReference>
<keyword evidence="11" id="KW-1185">Reference proteome</keyword>
<dbReference type="Gene3D" id="3.30.1550.10">
    <property type="entry name" value="Ribosomal protein L11/L12, N-terminal domain"/>
    <property type="match status" value="1"/>
</dbReference>
<keyword evidence="2 7" id="KW-0689">Ribosomal protein</keyword>
<evidence type="ECO:0000313" key="11">
    <source>
        <dbReference type="Proteomes" id="UP000828390"/>
    </source>
</evidence>
<dbReference type="AlphaFoldDB" id="A0A9D4L3L4"/>